<dbReference type="GO" id="GO:0016740">
    <property type="term" value="F:transferase activity"/>
    <property type="evidence" value="ECO:0007669"/>
    <property type="project" value="UniProtKB-ARBA"/>
</dbReference>
<dbReference type="Gene3D" id="3.30.930.10">
    <property type="entry name" value="Bira Bifunctional Protein, Domain 2"/>
    <property type="match status" value="1"/>
</dbReference>
<dbReference type="GO" id="GO:0004077">
    <property type="term" value="F:biotin--[biotin carboxyl-carrier protein] ligase activity"/>
    <property type="evidence" value="ECO:0007669"/>
    <property type="project" value="UniProtKB-EC"/>
</dbReference>
<dbReference type="InterPro" id="IPR004143">
    <property type="entry name" value="BPL_LPL_catalytic"/>
</dbReference>
<accession>A0A1R4JTA9</accession>
<dbReference type="InterPro" id="IPR045864">
    <property type="entry name" value="aa-tRNA-synth_II/BPL/LPL"/>
</dbReference>
<dbReference type="EMBL" id="FUKW01000092">
    <property type="protein sequence ID" value="SJN35219.1"/>
    <property type="molecule type" value="Genomic_DNA"/>
</dbReference>
<reference evidence="3 4" key="1">
    <citation type="submission" date="2017-02" db="EMBL/GenBank/DDBJ databases">
        <authorList>
            <person name="Peterson S.W."/>
        </authorList>
    </citation>
    <scope>NUCLEOTIDE SEQUENCE [LARGE SCALE GENOMIC DNA]</scope>
    <source>
        <strain evidence="3 4">42ea</strain>
    </source>
</reference>
<protein>
    <submittedName>
        <fullName evidence="3">Biotin operon repressor / Biotin-protein ligase</fullName>
        <ecNumber evidence="3">6.3.4.15</ecNumber>
    </submittedName>
</protein>
<evidence type="ECO:0000313" key="3">
    <source>
        <dbReference type="EMBL" id="SJN35219.1"/>
    </source>
</evidence>
<gene>
    <name evidence="3" type="ORF">FM115_06770</name>
</gene>
<dbReference type="AlphaFoldDB" id="A0A1R4JTA9"/>
<dbReference type="SUPFAM" id="SSF55681">
    <property type="entry name" value="Class II aaRS and biotin synthetases"/>
    <property type="match status" value="1"/>
</dbReference>
<evidence type="ECO:0000259" key="2">
    <source>
        <dbReference type="PROSITE" id="PS51733"/>
    </source>
</evidence>
<sequence>MDLDKRKIMLLDYLNNIYPHSETIQNLISITSSDLETLLLLIKELISEKMPVIQIRQEIRLLYPVLSIPAIKYGLNTHSLGDPLFLFQTIPSTNNYLKHNLNTLESGSLVLAHKQSQAKGRLGRAWSSPAGSTISMSLLLKPEKTKLNYALLTQLTAAAIVKTLALQNTNAEIKWPNDILVVRKKIAGILTETEYSGDTLEGIILGIGINTNMDDNDIPIDIRNKATSLKSVAGIVDPNSLVSNFLNEFERLYDNWIITHDSKPFLDICRNHSALIGGEYWIEENKGLESTRRKAKIETIDDVGALVVTYLDTFETSTLLSTNYSIRGNHGYI</sequence>
<evidence type="ECO:0000313" key="4">
    <source>
        <dbReference type="Proteomes" id="UP000195611"/>
    </source>
</evidence>
<dbReference type="NCBIfam" id="TIGR00121">
    <property type="entry name" value="birA_ligase"/>
    <property type="match status" value="1"/>
</dbReference>
<dbReference type="InterPro" id="IPR004408">
    <property type="entry name" value="Biotin_CoA_COase_ligase"/>
</dbReference>
<evidence type="ECO:0000256" key="1">
    <source>
        <dbReference type="ARBA" id="ARBA00022598"/>
    </source>
</evidence>
<dbReference type="PANTHER" id="PTHR12835:SF5">
    <property type="entry name" value="BIOTIN--PROTEIN LIGASE"/>
    <property type="match status" value="1"/>
</dbReference>
<dbReference type="PANTHER" id="PTHR12835">
    <property type="entry name" value="BIOTIN PROTEIN LIGASE"/>
    <property type="match status" value="1"/>
</dbReference>
<keyword evidence="1 3" id="KW-0436">Ligase</keyword>
<dbReference type="GO" id="GO:0005737">
    <property type="term" value="C:cytoplasm"/>
    <property type="evidence" value="ECO:0007669"/>
    <property type="project" value="TreeGrafter"/>
</dbReference>
<dbReference type="Pfam" id="PF03099">
    <property type="entry name" value="BPL_LplA_LipB"/>
    <property type="match status" value="1"/>
</dbReference>
<feature type="domain" description="BPL/LPL catalytic" evidence="2">
    <location>
        <begin position="69"/>
        <end position="257"/>
    </location>
</feature>
<dbReference type="EC" id="6.3.4.15" evidence="3"/>
<proteinExistence type="predicted"/>
<dbReference type="RefSeq" id="WP_087058599.1">
    <property type="nucleotide sequence ID" value="NZ_FUKW01000092.1"/>
</dbReference>
<dbReference type="GO" id="GO:0009249">
    <property type="term" value="P:protein lipoylation"/>
    <property type="evidence" value="ECO:0007669"/>
    <property type="project" value="UniProtKB-ARBA"/>
</dbReference>
<name>A0A1R4JTA9_9LACT</name>
<organism evidence="3 4">
    <name type="scientific">Marinilactibacillus psychrotolerans 42ea</name>
    <dbReference type="NCBI Taxonomy" id="1255609"/>
    <lineage>
        <taxon>Bacteria</taxon>
        <taxon>Bacillati</taxon>
        <taxon>Bacillota</taxon>
        <taxon>Bacilli</taxon>
        <taxon>Lactobacillales</taxon>
        <taxon>Carnobacteriaceae</taxon>
        <taxon>Marinilactibacillus</taxon>
    </lineage>
</organism>
<dbReference type="CDD" id="cd16442">
    <property type="entry name" value="BPL"/>
    <property type="match status" value="1"/>
</dbReference>
<dbReference type="Proteomes" id="UP000195611">
    <property type="component" value="Unassembled WGS sequence"/>
</dbReference>
<dbReference type="PROSITE" id="PS51733">
    <property type="entry name" value="BPL_LPL_CATALYTIC"/>
    <property type="match status" value="1"/>
</dbReference>